<dbReference type="STRING" id="1691903.A9B99_05530"/>
<dbReference type="Proteomes" id="UP000078225">
    <property type="component" value="Unassembled WGS sequence"/>
</dbReference>
<protein>
    <submittedName>
        <fullName evidence="3">Oxidoreductase</fullName>
    </submittedName>
</protein>
<feature type="domain" description="NADP-dependent oxidoreductase" evidence="2">
    <location>
        <begin position="15"/>
        <end position="312"/>
    </location>
</feature>
<reference evidence="4" key="1">
    <citation type="submission" date="2016-05" db="EMBL/GenBank/DDBJ databases">
        <authorList>
            <person name="Behera P."/>
            <person name="Vaishampayan P."/>
            <person name="Singh N."/>
            <person name="Raina V."/>
            <person name="Suar M."/>
            <person name="Pattnaik A."/>
            <person name="Rastogi G."/>
        </authorList>
    </citation>
    <scope>NUCLEOTIDE SEQUENCE [LARGE SCALE GENOMIC DNA]</scope>
    <source>
        <strain evidence="4">MP23</strain>
    </source>
</reference>
<dbReference type="RefSeq" id="WP_064595340.1">
    <property type="nucleotide sequence ID" value="NZ_CP134782.1"/>
</dbReference>
<dbReference type="InterPro" id="IPR023210">
    <property type="entry name" value="NADP_OxRdtase_dom"/>
</dbReference>
<dbReference type="OrthoDB" id="9772407at2"/>
<dbReference type="FunFam" id="3.20.20.100:FF:000004">
    <property type="entry name" value="Oxidoreductase, aldo/keto reductase"/>
    <property type="match status" value="1"/>
</dbReference>
<dbReference type="Gene3D" id="3.20.20.100">
    <property type="entry name" value="NADP-dependent oxidoreductase domain"/>
    <property type="match status" value="1"/>
</dbReference>
<evidence type="ECO:0000313" key="4">
    <source>
        <dbReference type="Proteomes" id="UP000078225"/>
    </source>
</evidence>
<dbReference type="GO" id="GO:0005829">
    <property type="term" value="C:cytosol"/>
    <property type="evidence" value="ECO:0007669"/>
    <property type="project" value="UniProtKB-ARBA"/>
</dbReference>
<dbReference type="InterPro" id="IPR036812">
    <property type="entry name" value="NAD(P)_OxRdtase_dom_sf"/>
</dbReference>
<comment type="caution">
    <text evidence="3">The sequence shown here is derived from an EMBL/GenBank/DDBJ whole genome shotgun (WGS) entry which is preliminary data.</text>
</comment>
<evidence type="ECO:0000259" key="2">
    <source>
        <dbReference type="Pfam" id="PF00248"/>
    </source>
</evidence>
<name>A0A1B7L9Y4_9ENTR</name>
<evidence type="ECO:0000256" key="1">
    <source>
        <dbReference type="ARBA" id="ARBA00023002"/>
    </source>
</evidence>
<dbReference type="GO" id="GO:0016491">
    <property type="term" value="F:oxidoreductase activity"/>
    <property type="evidence" value="ECO:0007669"/>
    <property type="project" value="UniProtKB-KW"/>
</dbReference>
<dbReference type="SUPFAM" id="SSF51430">
    <property type="entry name" value="NAD(P)-linked oxidoreductase"/>
    <property type="match status" value="1"/>
</dbReference>
<dbReference type="AlphaFoldDB" id="A0A1B7L9Y4"/>
<dbReference type="PANTHER" id="PTHR43364">
    <property type="entry name" value="NADH-SPECIFIC METHYLGLYOXAL REDUCTASE-RELATED"/>
    <property type="match status" value="1"/>
</dbReference>
<accession>A0A1B7L9Y4</accession>
<dbReference type="CDD" id="cd19079">
    <property type="entry name" value="AKR_EcYajO-like"/>
    <property type="match status" value="1"/>
</dbReference>
<organism evidence="3 4">
    <name type="scientific">Mangrovibacter phragmitis</name>
    <dbReference type="NCBI Taxonomy" id="1691903"/>
    <lineage>
        <taxon>Bacteria</taxon>
        <taxon>Pseudomonadati</taxon>
        <taxon>Pseudomonadota</taxon>
        <taxon>Gammaproteobacteria</taxon>
        <taxon>Enterobacterales</taxon>
        <taxon>Enterobacteriaceae</taxon>
        <taxon>Mangrovibacter</taxon>
    </lineage>
</organism>
<evidence type="ECO:0000313" key="3">
    <source>
        <dbReference type="EMBL" id="OAT79142.1"/>
    </source>
</evidence>
<proteinExistence type="predicted"/>
<sequence>MEYTTLGKTHLRISRLCLGCMTFGEPERGRHAWTLPEESSRDLIQYALGRGINFFDTANSYSDGSSEEIVGRALRDFARREDVVVATKVYFPVGDLTEGLSRKQIMRSIDDSLKRLGMEYVDLLQIHRWDYNTPLEETLEALHDVVQSGKARFIGASSMHAWQFAKALFTQRQHGWNEFVTMQDQYNLIQREEERDMLPLCYDQGIAVIPWSPLARGRLTRPWGETTARSVSDEFGKSLYQSSEANDEQIAQRVAAIARDKEVSRAQVALAWLLSKRGIAAPIIGSSRKEQLEDLLNAVDLKLSDEDIAELETPYQPHHVVGFR</sequence>
<dbReference type="Pfam" id="PF00248">
    <property type="entry name" value="Aldo_ket_red"/>
    <property type="match status" value="1"/>
</dbReference>
<gene>
    <name evidence="3" type="ORF">A9B99_05530</name>
</gene>
<dbReference type="EMBL" id="LYRP01000001">
    <property type="protein sequence ID" value="OAT79142.1"/>
    <property type="molecule type" value="Genomic_DNA"/>
</dbReference>
<keyword evidence="4" id="KW-1185">Reference proteome</keyword>
<dbReference type="InterPro" id="IPR050523">
    <property type="entry name" value="AKR_Detox_Biosynth"/>
</dbReference>
<dbReference type="PANTHER" id="PTHR43364:SF4">
    <property type="entry name" value="NAD(P)-LINKED OXIDOREDUCTASE SUPERFAMILY PROTEIN"/>
    <property type="match status" value="1"/>
</dbReference>
<keyword evidence="1" id="KW-0560">Oxidoreductase</keyword>